<organism evidence="2 3">
    <name type="scientific">Heterodera schachtii</name>
    <name type="common">Sugarbeet cyst nematode worm</name>
    <name type="synonym">Tylenchus schachtii</name>
    <dbReference type="NCBI Taxonomy" id="97005"/>
    <lineage>
        <taxon>Eukaryota</taxon>
        <taxon>Metazoa</taxon>
        <taxon>Ecdysozoa</taxon>
        <taxon>Nematoda</taxon>
        <taxon>Chromadorea</taxon>
        <taxon>Rhabditida</taxon>
        <taxon>Tylenchina</taxon>
        <taxon>Tylenchomorpha</taxon>
        <taxon>Tylenchoidea</taxon>
        <taxon>Heteroderidae</taxon>
        <taxon>Heteroderinae</taxon>
        <taxon>Heterodera</taxon>
    </lineage>
</organism>
<comment type="caution">
    <text evidence="2">The sequence shown here is derived from an EMBL/GenBank/DDBJ whole genome shotgun (WGS) entry which is preliminary data.</text>
</comment>
<feature type="chain" id="PRO_5044875794" description="Secreted protein" evidence="1">
    <location>
        <begin position="28"/>
        <end position="78"/>
    </location>
</feature>
<evidence type="ECO:0000256" key="1">
    <source>
        <dbReference type="SAM" id="SignalP"/>
    </source>
</evidence>
<dbReference type="EMBL" id="JBICCN010000086">
    <property type="protein sequence ID" value="KAL3094837.1"/>
    <property type="molecule type" value="Genomic_DNA"/>
</dbReference>
<proteinExistence type="predicted"/>
<protein>
    <recommendedName>
        <fullName evidence="4">Secreted protein</fullName>
    </recommendedName>
</protein>
<evidence type="ECO:0000313" key="3">
    <source>
        <dbReference type="Proteomes" id="UP001620645"/>
    </source>
</evidence>
<sequence>MQSNVLTKLFLSSTACSLLLLFRVLLAVCPSVIHHKNNGLPTLWLRFLRPQPVECGTVKRSAIAPVATTGTTIRSIDG</sequence>
<accession>A0ABD2JW36</accession>
<evidence type="ECO:0008006" key="4">
    <source>
        <dbReference type="Google" id="ProtNLM"/>
    </source>
</evidence>
<gene>
    <name evidence="2" type="ORF">niasHS_006132</name>
</gene>
<dbReference type="Proteomes" id="UP001620645">
    <property type="component" value="Unassembled WGS sequence"/>
</dbReference>
<keyword evidence="1" id="KW-0732">Signal</keyword>
<evidence type="ECO:0000313" key="2">
    <source>
        <dbReference type="EMBL" id="KAL3094837.1"/>
    </source>
</evidence>
<name>A0ABD2JW36_HETSC</name>
<dbReference type="AlphaFoldDB" id="A0ABD2JW36"/>
<feature type="signal peptide" evidence="1">
    <location>
        <begin position="1"/>
        <end position="27"/>
    </location>
</feature>
<keyword evidence="3" id="KW-1185">Reference proteome</keyword>
<reference evidence="2 3" key="1">
    <citation type="submission" date="2024-10" db="EMBL/GenBank/DDBJ databases">
        <authorList>
            <person name="Kim D."/>
        </authorList>
    </citation>
    <scope>NUCLEOTIDE SEQUENCE [LARGE SCALE GENOMIC DNA]</scope>
    <source>
        <strain evidence="2">Taebaek</strain>
    </source>
</reference>